<reference evidence="2" key="2">
    <citation type="submission" date="2019-10" db="EMBL/GenBank/DDBJ databases">
        <authorList>
            <consortium name="NCBI Genome Project"/>
        </authorList>
    </citation>
    <scope>NUCLEOTIDE SEQUENCE</scope>
    <source>
        <strain evidence="2">NI907</strain>
    </source>
</reference>
<name>A0A6P8BJ09_PYRGI</name>
<reference evidence="2" key="3">
    <citation type="submission" date="2025-08" db="UniProtKB">
        <authorList>
            <consortium name="RefSeq"/>
        </authorList>
    </citation>
    <scope>IDENTIFICATION</scope>
    <source>
        <strain evidence="2">NI907</strain>
    </source>
</reference>
<dbReference type="AlphaFoldDB" id="A0A6P8BJ09"/>
<evidence type="ECO:0000313" key="1">
    <source>
        <dbReference type="Proteomes" id="UP000515153"/>
    </source>
</evidence>
<proteinExistence type="predicted"/>
<organism evidence="1 2">
    <name type="scientific">Pyricularia grisea</name>
    <name type="common">Crabgrass-specific blast fungus</name>
    <name type="synonym">Magnaporthe grisea</name>
    <dbReference type="NCBI Taxonomy" id="148305"/>
    <lineage>
        <taxon>Eukaryota</taxon>
        <taxon>Fungi</taxon>
        <taxon>Dikarya</taxon>
        <taxon>Ascomycota</taxon>
        <taxon>Pezizomycotina</taxon>
        <taxon>Sordariomycetes</taxon>
        <taxon>Sordariomycetidae</taxon>
        <taxon>Magnaporthales</taxon>
        <taxon>Pyriculariaceae</taxon>
        <taxon>Pyricularia</taxon>
    </lineage>
</organism>
<gene>
    <name evidence="2" type="ORF">PgNI_00167</name>
</gene>
<accession>A0A6P8BJ09</accession>
<dbReference type="KEGG" id="pgri:PgNI_00167"/>
<dbReference type="RefSeq" id="XP_030987200.1">
    <property type="nucleotide sequence ID" value="XM_031120250.1"/>
</dbReference>
<dbReference type="Proteomes" id="UP000515153">
    <property type="component" value="Unplaced"/>
</dbReference>
<keyword evidence="1" id="KW-1185">Reference proteome</keyword>
<sequence>MTLSQSDIQDRARELVRLCKQPERYVELSCAGLLELRLQSGFQGPSHLFNSVDVSAGSPLIWDPWDEGCNPDSADHQRRRRGCEERADLILLGPPHTESLGLDSFWNWDEEYRLRAAAAGFDHRLLDPGLHRPSQLSRLMLAAIRSKQPGSLSYSIGLLIRELAFTDHYKSPFGKEWFYLETPLTLTLGKLGPGVLEEILDLSITLLELGAPLNSHVFVTLTQNPNVQLIKGTLFHGCHGDFDRLPSDALKIHISPSPLELSTGLMAAFSVAAKTLVRYILQRLRASKLPPESLARVENLKALIDKDVCKYNTLDMDMGTEPLIMRMWTVGPRHYITRKKLKEVAGARRREELQKHLLESMLGTKVEDRDEAMEKVHQLLESIFSESKPSSLITAAGVHSRVEMAGYICQGFKKVFDEDPSLWVGDRNVHA</sequence>
<protein>
    <submittedName>
        <fullName evidence="2">Uncharacterized protein</fullName>
    </submittedName>
</protein>
<dbReference type="GeneID" id="41955164"/>
<reference evidence="2" key="1">
    <citation type="journal article" date="2019" name="Mol. Biol. Evol.">
        <title>Blast fungal genomes show frequent chromosomal changes, gene gains and losses, and effector gene turnover.</title>
        <authorList>
            <person name="Gomez Luciano L.B."/>
            <person name="Jason Tsai I."/>
            <person name="Chuma I."/>
            <person name="Tosa Y."/>
            <person name="Chen Y.H."/>
            <person name="Li J.Y."/>
            <person name="Li M.Y."/>
            <person name="Jade Lu M.Y."/>
            <person name="Nakayashiki H."/>
            <person name="Li W.H."/>
        </authorList>
    </citation>
    <scope>NUCLEOTIDE SEQUENCE</scope>
    <source>
        <strain evidence="2">NI907</strain>
    </source>
</reference>
<evidence type="ECO:0000313" key="2">
    <source>
        <dbReference type="RefSeq" id="XP_030987200.1"/>
    </source>
</evidence>